<dbReference type="Proteomes" id="UP000507962">
    <property type="component" value="Unassembled WGS sequence"/>
</dbReference>
<keyword evidence="5" id="KW-0997">Cell inner membrane</keyword>
<dbReference type="SUPFAM" id="SSF54523">
    <property type="entry name" value="Pili subunits"/>
    <property type="match status" value="1"/>
</dbReference>
<evidence type="ECO:0000259" key="12">
    <source>
        <dbReference type="Pfam" id="PF12019"/>
    </source>
</evidence>
<dbReference type="GO" id="GO:0015627">
    <property type="term" value="C:type II protein secretion system complex"/>
    <property type="evidence" value="ECO:0007669"/>
    <property type="project" value="InterPro"/>
</dbReference>
<sequence length="166" mass="17489">MNNNKGFTLLELMVVVGLITVLAGLAAPEVKQWAASQRLSASVRSIHSAFQLARLEAIKVGGDVVVAFSEGTGPSGTYAAFVDEDGDRVQDTGERVIASGSLSNQVTIGSARFDLGGTGTLDKLQTHFDSRGLTTGRNGEVRMTNVYGKAVRVVLNSAGNSRVEMM</sequence>
<dbReference type="AlphaFoldDB" id="A0A4U8YPG1"/>
<name>A0A4U8YPG1_9BACT</name>
<dbReference type="Gene3D" id="3.55.40.10">
    <property type="entry name" value="minor pseudopilin epsh domain"/>
    <property type="match status" value="1"/>
</dbReference>
<evidence type="ECO:0000256" key="5">
    <source>
        <dbReference type="ARBA" id="ARBA00022519"/>
    </source>
</evidence>
<dbReference type="RefSeq" id="WP_180141293.1">
    <property type="nucleotide sequence ID" value="NZ_CAADHO010000004.1"/>
</dbReference>
<keyword evidence="6 11" id="KW-0812">Transmembrane</keyword>
<evidence type="ECO:0000256" key="6">
    <source>
        <dbReference type="ARBA" id="ARBA00022692"/>
    </source>
</evidence>
<evidence type="ECO:0000256" key="7">
    <source>
        <dbReference type="ARBA" id="ARBA00022989"/>
    </source>
</evidence>
<evidence type="ECO:0000256" key="11">
    <source>
        <dbReference type="SAM" id="Phobius"/>
    </source>
</evidence>
<dbReference type="PROSITE" id="PS00409">
    <property type="entry name" value="PROKAR_NTER_METHYL"/>
    <property type="match status" value="1"/>
</dbReference>
<reference evidence="13 14" key="1">
    <citation type="submission" date="2019-03" db="EMBL/GenBank/DDBJ databases">
        <authorList>
            <person name="Nijsse B."/>
        </authorList>
    </citation>
    <scope>NUCLEOTIDE SEQUENCE [LARGE SCALE GENOMIC DNA]</scope>
    <source>
        <strain evidence="13">Desulfoluna butyratoxydans MSL71</strain>
    </source>
</reference>
<evidence type="ECO:0000313" key="13">
    <source>
        <dbReference type="EMBL" id="VFQ45119.1"/>
    </source>
</evidence>
<comment type="subcellular location">
    <subcellularLocation>
        <location evidence="1">Cell inner membrane</location>
        <topology evidence="1">Single-pass membrane protein</topology>
    </subcellularLocation>
</comment>
<evidence type="ECO:0000256" key="3">
    <source>
        <dbReference type="ARBA" id="ARBA00022475"/>
    </source>
</evidence>
<evidence type="ECO:0000256" key="9">
    <source>
        <dbReference type="ARBA" id="ARBA00025772"/>
    </source>
</evidence>
<dbReference type="InterPro" id="IPR022346">
    <property type="entry name" value="T2SS_GspH"/>
</dbReference>
<dbReference type="EMBL" id="CAADHO010000004">
    <property type="protein sequence ID" value="VFQ45119.1"/>
    <property type="molecule type" value="Genomic_DNA"/>
</dbReference>
<evidence type="ECO:0000256" key="4">
    <source>
        <dbReference type="ARBA" id="ARBA00022481"/>
    </source>
</evidence>
<accession>A0A4U8YPG1</accession>
<dbReference type="InterPro" id="IPR045584">
    <property type="entry name" value="Pilin-like"/>
</dbReference>
<feature type="transmembrane region" description="Helical" evidence="11">
    <location>
        <begin position="6"/>
        <end position="28"/>
    </location>
</feature>
<organism evidence="13 14">
    <name type="scientific">Desulfoluna butyratoxydans</name>
    <dbReference type="NCBI Taxonomy" id="231438"/>
    <lineage>
        <taxon>Bacteria</taxon>
        <taxon>Pseudomonadati</taxon>
        <taxon>Thermodesulfobacteriota</taxon>
        <taxon>Desulfobacteria</taxon>
        <taxon>Desulfobacterales</taxon>
        <taxon>Desulfolunaceae</taxon>
        <taxon>Desulfoluna</taxon>
    </lineage>
</organism>
<keyword evidence="7 11" id="KW-1133">Transmembrane helix</keyword>
<protein>
    <recommendedName>
        <fullName evidence="2">Type II secretion system protein H</fullName>
    </recommendedName>
    <alternativeName>
        <fullName evidence="10">General secretion pathway protein H</fullName>
    </alternativeName>
</protein>
<dbReference type="Pfam" id="PF07963">
    <property type="entry name" value="N_methyl"/>
    <property type="match status" value="1"/>
</dbReference>
<dbReference type="GO" id="GO:0005886">
    <property type="term" value="C:plasma membrane"/>
    <property type="evidence" value="ECO:0007669"/>
    <property type="project" value="UniProtKB-SubCell"/>
</dbReference>
<keyword evidence="3" id="KW-1003">Cell membrane</keyword>
<keyword evidence="14" id="KW-1185">Reference proteome</keyword>
<dbReference type="Pfam" id="PF12019">
    <property type="entry name" value="GspH"/>
    <property type="match status" value="1"/>
</dbReference>
<keyword evidence="4" id="KW-0488">Methylation</keyword>
<feature type="domain" description="General secretion pathway GspH" evidence="12">
    <location>
        <begin position="43"/>
        <end position="159"/>
    </location>
</feature>
<comment type="similarity">
    <text evidence="9">Belongs to the GSP H family.</text>
</comment>
<dbReference type="NCBIfam" id="TIGR02532">
    <property type="entry name" value="IV_pilin_GFxxxE"/>
    <property type="match status" value="1"/>
</dbReference>
<dbReference type="InterPro" id="IPR012902">
    <property type="entry name" value="N_methyl_site"/>
</dbReference>
<keyword evidence="8 11" id="KW-0472">Membrane</keyword>
<evidence type="ECO:0000256" key="8">
    <source>
        <dbReference type="ARBA" id="ARBA00023136"/>
    </source>
</evidence>
<dbReference type="GO" id="GO:0015628">
    <property type="term" value="P:protein secretion by the type II secretion system"/>
    <property type="evidence" value="ECO:0007669"/>
    <property type="project" value="InterPro"/>
</dbReference>
<gene>
    <name evidence="13" type="ORF">MSL71_27760</name>
</gene>
<proteinExistence type="inferred from homology"/>
<evidence type="ECO:0000313" key="14">
    <source>
        <dbReference type="Proteomes" id="UP000507962"/>
    </source>
</evidence>
<evidence type="ECO:0000256" key="10">
    <source>
        <dbReference type="ARBA" id="ARBA00030775"/>
    </source>
</evidence>
<evidence type="ECO:0000256" key="2">
    <source>
        <dbReference type="ARBA" id="ARBA00021549"/>
    </source>
</evidence>
<evidence type="ECO:0000256" key="1">
    <source>
        <dbReference type="ARBA" id="ARBA00004377"/>
    </source>
</evidence>